<dbReference type="STRING" id="288705.RSal33209_1000"/>
<organism evidence="2 4">
    <name type="scientific">Renibacterium salmoninarum (strain ATCC 33209 / DSM 20767 / JCM 11484 / NBRC 15589 / NCIMB 2235)</name>
    <dbReference type="NCBI Taxonomy" id="288705"/>
    <lineage>
        <taxon>Bacteria</taxon>
        <taxon>Bacillati</taxon>
        <taxon>Actinomycetota</taxon>
        <taxon>Actinomycetes</taxon>
        <taxon>Micrococcales</taxon>
        <taxon>Micrococcaceae</taxon>
        <taxon>Renibacterium</taxon>
    </lineage>
</organism>
<accession>A9WNV4</accession>
<sequence length="121" mass="13562">MAGKTTTRYPQELKDHTVRMVAEMEGASSAWAAMQKVAQLLGVGVPETVRKWVRQAEIDVGTRTGTTSTESAELKRLRRENAELKRANAILRSASAFFAVELDRHKTDREIHQGPCRSPRE</sequence>
<dbReference type="SUPFAM" id="SSF46689">
    <property type="entry name" value="Homeodomain-like"/>
    <property type="match status" value="1"/>
</dbReference>
<keyword evidence="4" id="KW-1185">Reference proteome</keyword>
<reference evidence="4" key="2">
    <citation type="journal article" date="2008" name="J. Bacteriol.">
        <title>Genome sequence of the fish pathogen Renibacterium salmoninarum suggests reductive evolution away from an environmental Arthrobacter ancestor.</title>
        <authorList>
            <person name="Wiens G.D."/>
            <person name="Rockey D.D."/>
            <person name="Wu Z."/>
            <person name="Chang J."/>
            <person name="Levy R."/>
            <person name="Crane S."/>
            <person name="Chen D.S."/>
            <person name="Capri G.R."/>
            <person name="Burnett J.R."/>
            <person name="Sudheesh P.S."/>
            <person name="Schipma M.J."/>
            <person name="Burd H."/>
            <person name="Bhattacharyya A."/>
            <person name="Rhodes L.D."/>
            <person name="Kaul R."/>
            <person name="Strom M.S."/>
        </authorList>
    </citation>
    <scope>NUCLEOTIDE SEQUENCE [LARGE SCALE GENOMIC DNA]</scope>
    <source>
        <strain evidence="4">ATCC 33209 / DSM 20767 / JCM 11484 / NBRC 15589 / NCIMB 2235</strain>
    </source>
</reference>
<gene>
    <name evidence="2" type="ordered locus">RSal33209_1000</name>
    <name evidence="3" type="ordered locus">RSal33209_2311</name>
</gene>
<dbReference type="InterPro" id="IPR009057">
    <property type="entry name" value="Homeodomain-like_sf"/>
</dbReference>
<dbReference type="Pfam" id="PF01527">
    <property type="entry name" value="HTH_Tnp_1"/>
    <property type="match status" value="1"/>
</dbReference>
<keyword evidence="1" id="KW-0175">Coiled coil</keyword>
<reference evidence="2" key="1">
    <citation type="submission" date="2007-12" db="EMBL/GenBank/DDBJ databases">
        <title>The genome sequence of Renibacterium salmoninarum ATCC 33209 suggests reductive genome evolution from environmental Arthrobacter.</title>
        <authorList>
            <person name="Wiens G.D."/>
            <person name="Rockey D.R."/>
            <person name="Wu Z."/>
            <person name="Gillett W."/>
            <person name="Hayden H."/>
            <person name="Crane S."/>
            <person name="Chen D.S."/>
            <person name="Capri G.R."/>
            <person name="Burnett J.R."/>
            <person name="Ponnerassery S."/>
            <person name="Schipma M.J."/>
            <person name="Burd H."/>
            <person name="Bhattacharyya A."/>
            <person name="Kaul R."/>
            <person name="Rhodes L.D."/>
            <person name="Strom M.S."/>
        </authorList>
    </citation>
    <scope>NUCLEOTIDE SEQUENCE</scope>
    <source>
        <strain evidence="2">ATCC 33209</strain>
    </source>
</reference>
<dbReference type="Gene3D" id="1.10.10.10">
    <property type="entry name" value="Winged helix-like DNA-binding domain superfamily/Winged helix DNA-binding domain"/>
    <property type="match status" value="1"/>
</dbReference>
<dbReference type="KEGG" id="rsa:RSal33209_2311"/>
<evidence type="ECO:0000313" key="4">
    <source>
        <dbReference type="Proteomes" id="UP000002007"/>
    </source>
</evidence>
<dbReference type="GO" id="GO:0006313">
    <property type="term" value="P:DNA transposition"/>
    <property type="evidence" value="ECO:0007669"/>
    <property type="project" value="InterPro"/>
</dbReference>
<evidence type="ECO:0000313" key="3">
    <source>
        <dbReference type="EMBL" id="ABY24042.1"/>
    </source>
</evidence>
<dbReference type="GO" id="GO:0004803">
    <property type="term" value="F:transposase activity"/>
    <property type="evidence" value="ECO:0007669"/>
    <property type="project" value="InterPro"/>
</dbReference>
<dbReference type="KEGG" id="rsa:RSal33209_1000"/>
<evidence type="ECO:0000313" key="2">
    <source>
        <dbReference type="EMBL" id="ABY22740.1"/>
    </source>
</evidence>
<dbReference type="GO" id="GO:0003677">
    <property type="term" value="F:DNA binding"/>
    <property type="evidence" value="ECO:0007669"/>
    <property type="project" value="InterPro"/>
</dbReference>
<protein>
    <submittedName>
        <fullName evidence="2">OrfA</fullName>
    </submittedName>
</protein>
<evidence type="ECO:0000256" key="1">
    <source>
        <dbReference type="SAM" id="Coils"/>
    </source>
</evidence>
<dbReference type="InterPro" id="IPR002514">
    <property type="entry name" value="Transposase_8"/>
</dbReference>
<feature type="coiled-coil region" evidence="1">
    <location>
        <begin position="67"/>
        <end position="94"/>
    </location>
</feature>
<proteinExistence type="predicted"/>
<name>A9WNV4_RENSM</name>
<dbReference type="EMBL" id="CP000910">
    <property type="protein sequence ID" value="ABY22740.1"/>
    <property type="molecule type" value="Genomic_DNA"/>
</dbReference>
<dbReference type="AlphaFoldDB" id="A9WNV4"/>
<dbReference type="EMBL" id="CP000910">
    <property type="protein sequence ID" value="ABY24042.1"/>
    <property type="molecule type" value="Genomic_DNA"/>
</dbReference>
<dbReference type="eggNOG" id="COG2963">
    <property type="taxonomic scope" value="Bacteria"/>
</dbReference>
<dbReference type="InterPro" id="IPR036388">
    <property type="entry name" value="WH-like_DNA-bd_sf"/>
</dbReference>
<dbReference type="Proteomes" id="UP000002007">
    <property type="component" value="Chromosome"/>
</dbReference>
<dbReference type="HOGENOM" id="CLU_027402_33_6_11"/>